<evidence type="ECO:0000313" key="2">
    <source>
        <dbReference type="Proteomes" id="UP001062846"/>
    </source>
</evidence>
<gene>
    <name evidence="1" type="ORF">RHMOL_Rhmol10G0169300</name>
</gene>
<evidence type="ECO:0000313" key="1">
    <source>
        <dbReference type="EMBL" id="KAI8535375.1"/>
    </source>
</evidence>
<accession>A0ACC0M338</accession>
<protein>
    <submittedName>
        <fullName evidence="1">Uncharacterized protein</fullName>
    </submittedName>
</protein>
<organism evidence="1 2">
    <name type="scientific">Rhododendron molle</name>
    <name type="common">Chinese azalea</name>
    <name type="synonym">Azalea mollis</name>
    <dbReference type="NCBI Taxonomy" id="49168"/>
    <lineage>
        <taxon>Eukaryota</taxon>
        <taxon>Viridiplantae</taxon>
        <taxon>Streptophyta</taxon>
        <taxon>Embryophyta</taxon>
        <taxon>Tracheophyta</taxon>
        <taxon>Spermatophyta</taxon>
        <taxon>Magnoliopsida</taxon>
        <taxon>eudicotyledons</taxon>
        <taxon>Gunneridae</taxon>
        <taxon>Pentapetalae</taxon>
        <taxon>asterids</taxon>
        <taxon>Ericales</taxon>
        <taxon>Ericaceae</taxon>
        <taxon>Ericoideae</taxon>
        <taxon>Rhodoreae</taxon>
        <taxon>Rhododendron</taxon>
    </lineage>
</organism>
<sequence length="216" mass="22422">MAEEAAVSATAVGGSSGGNGDSGVLAGYGQGTETPGAMESRGDVEALGQLEVAIGLEERTTEGHSGGGSDRAAEETEASPMREPRADLGKAPIIEEELVEEPVVERDMPPMFVGSGVGAGSSRHIGMGDYLEAASMEDLLETVRGIPGLAEALLASREAKLQAELGTGGAKEPQVEEKRVNEEAGEEMAPRRSVVDEATTALQRRGAYDEVTYMPF</sequence>
<proteinExistence type="predicted"/>
<dbReference type="EMBL" id="CM046397">
    <property type="protein sequence ID" value="KAI8535375.1"/>
    <property type="molecule type" value="Genomic_DNA"/>
</dbReference>
<reference evidence="1" key="1">
    <citation type="submission" date="2022-02" db="EMBL/GenBank/DDBJ databases">
        <title>Plant Genome Project.</title>
        <authorList>
            <person name="Zhang R.-G."/>
        </authorList>
    </citation>
    <scope>NUCLEOTIDE SEQUENCE</scope>
    <source>
        <strain evidence="1">AT1</strain>
    </source>
</reference>
<comment type="caution">
    <text evidence="1">The sequence shown here is derived from an EMBL/GenBank/DDBJ whole genome shotgun (WGS) entry which is preliminary data.</text>
</comment>
<dbReference type="Proteomes" id="UP001062846">
    <property type="component" value="Chromosome 10"/>
</dbReference>
<name>A0ACC0M338_RHOML</name>
<keyword evidence="2" id="KW-1185">Reference proteome</keyword>